<comment type="caution">
    <text evidence="1">The sequence shown here is derived from an EMBL/GenBank/DDBJ whole genome shotgun (WGS) entry which is preliminary data.</text>
</comment>
<gene>
    <name evidence="1" type="ORF">J0911_01965</name>
</gene>
<proteinExistence type="predicted"/>
<dbReference type="Proteomes" id="UP000664617">
    <property type="component" value="Unassembled WGS sequence"/>
</dbReference>
<name>A0ABS3I486_9MICO</name>
<dbReference type="RefSeq" id="WP_207273721.1">
    <property type="nucleotide sequence ID" value="NZ_JAFMPK010000018.1"/>
</dbReference>
<protein>
    <submittedName>
        <fullName evidence="1">Uncharacterized protein</fullName>
    </submittedName>
</protein>
<sequence length="198" mass="21537">MLKFTIRLSDLTDPAWSWDARAWRSGGGWIEPLVNPSVESFLVVTGERSCLVIARERDLRGRLFPAPRTLADALAWPGDHVTVELTPQGIAVHNGEFGTAPLYMTVADGIAAGSWNVTDLLGRFEPAKLVDTAVTRALLRTPVYSSTTLFDGVLRLTERATAHLDTRGVQVTYPDPAEHVLAAREPGGTDLVASFDEV</sequence>
<organism evidence="1 2">
    <name type="scientific">Myceligenerans salitolerans</name>
    <dbReference type="NCBI Taxonomy" id="1230528"/>
    <lineage>
        <taxon>Bacteria</taxon>
        <taxon>Bacillati</taxon>
        <taxon>Actinomycetota</taxon>
        <taxon>Actinomycetes</taxon>
        <taxon>Micrococcales</taxon>
        <taxon>Promicromonosporaceae</taxon>
        <taxon>Myceligenerans</taxon>
    </lineage>
</organism>
<evidence type="ECO:0000313" key="1">
    <source>
        <dbReference type="EMBL" id="MBO0607794.1"/>
    </source>
</evidence>
<reference evidence="2" key="1">
    <citation type="submission" date="2023-07" db="EMBL/GenBank/DDBJ databases">
        <title>Myceligenerans salitolerans sp. nov., a halotolerant actinomycete isolated from a salt lake in Xinjiang, China.</title>
        <authorList>
            <person name="Guan T."/>
        </authorList>
    </citation>
    <scope>NUCLEOTIDE SEQUENCE [LARGE SCALE GENOMIC DNA]</scope>
    <source>
        <strain evidence="2">XHU 5031</strain>
    </source>
</reference>
<keyword evidence="2" id="KW-1185">Reference proteome</keyword>
<evidence type="ECO:0000313" key="2">
    <source>
        <dbReference type="Proteomes" id="UP000664617"/>
    </source>
</evidence>
<dbReference type="EMBL" id="JAFMPK010000018">
    <property type="protein sequence ID" value="MBO0607794.1"/>
    <property type="molecule type" value="Genomic_DNA"/>
</dbReference>
<accession>A0ABS3I486</accession>